<accession>A0A832A930</accession>
<dbReference type="AlphaFoldDB" id="A0A832A930"/>
<protein>
    <submittedName>
        <fullName evidence="1">Uncharacterized protein</fullName>
    </submittedName>
</protein>
<comment type="caution">
    <text evidence="1">The sequence shown here is derived from an EMBL/GenBank/DDBJ whole genome shotgun (WGS) entry which is preliminary data.</text>
</comment>
<evidence type="ECO:0000313" key="1">
    <source>
        <dbReference type="EMBL" id="HFK98915.1"/>
    </source>
</evidence>
<gene>
    <name evidence="1" type="ORF">ENS06_16520</name>
</gene>
<reference evidence="1" key="1">
    <citation type="journal article" date="2020" name="mSystems">
        <title>Genome- and Community-Level Interaction Insights into Carbon Utilization and Element Cycling Functions of Hydrothermarchaeota in Hydrothermal Sediment.</title>
        <authorList>
            <person name="Zhou Z."/>
            <person name="Liu Y."/>
            <person name="Xu W."/>
            <person name="Pan J."/>
            <person name="Luo Z.H."/>
            <person name="Li M."/>
        </authorList>
    </citation>
    <scope>NUCLEOTIDE SEQUENCE [LARGE SCALE GENOMIC DNA]</scope>
    <source>
        <strain evidence="1">SpSt-456</strain>
    </source>
</reference>
<proteinExistence type="predicted"/>
<dbReference type="EMBL" id="DSTK01000044">
    <property type="protein sequence ID" value="HFK98915.1"/>
    <property type="molecule type" value="Genomic_DNA"/>
</dbReference>
<organism evidence="1">
    <name type="scientific">Desulfacinum infernum</name>
    <dbReference type="NCBI Taxonomy" id="35837"/>
    <lineage>
        <taxon>Bacteria</taxon>
        <taxon>Pseudomonadati</taxon>
        <taxon>Thermodesulfobacteriota</taxon>
        <taxon>Syntrophobacteria</taxon>
        <taxon>Syntrophobacterales</taxon>
        <taxon>Syntrophobacteraceae</taxon>
        <taxon>Desulfacinum</taxon>
    </lineage>
</organism>
<sequence>MIQNLEQIEYRQGMLQKGMKPEDLPVKVWRGSKVPADVCAAVNTENLLNLGGVYGDKKAGDPVEYDNLKLVLTDDTVEITVFNRRIALFMSDDERIRRIHRVLCKLDGTRKD</sequence>
<name>A0A832A930_9BACT</name>